<dbReference type="GO" id="GO:0034975">
    <property type="term" value="P:protein folding in endoplasmic reticulum"/>
    <property type="evidence" value="ECO:0007669"/>
    <property type="project" value="TreeGrafter"/>
</dbReference>
<dbReference type="InterPro" id="IPR008504">
    <property type="entry name" value="Emc6"/>
</dbReference>
<comment type="subcellular location">
    <subcellularLocation>
        <location evidence="1">Endoplasmic reticulum membrane</location>
        <topology evidence="1">Multi-pass membrane protein</topology>
    </subcellularLocation>
</comment>
<protein>
    <recommendedName>
        <fullName evidence="3">ER membrane protein complex subunit 6</fullName>
    </recommendedName>
</protein>
<keyword evidence="4 8" id="KW-0812">Transmembrane</keyword>
<keyword evidence="10" id="KW-1185">Reference proteome</keyword>
<name>A0A7H9AW38_ZYGMR</name>
<accession>A0A7H9AW38</accession>
<gene>
    <name evidence="9" type="ORF">HG535_0A05490</name>
</gene>
<evidence type="ECO:0000313" key="9">
    <source>
        <dbReference type="EMBL" id="QLG70608.1"/>
    </source>
</evidence>
<evidence type="ECO:0000313" key="10">
    <source>
        <dbReference type="Proteomes" id="UP000509704"/>
    </source>
</evidence>
<dbReference type="Pfam" id="PF07019">
    <property type="entry name" value="EMC6"/>
    <property type="match status" value="1"/>
</dbReference>
<evidence type="ECO:0000256" key="7">
    <source>
        <dbReference type="ARBA" id="ARBA00023136"/>
    </source>
</evidence>
<dbReference type="Proteomes" id="UP000509704">
    <property type="component" value="Chromosome 1"/>
</dbReference>
<comment type="similarity">
    <text evidence="2">Belongs to the EMC6 family.</text>
</comment>
<sequence>MAIKDYGELLDSENIIRNKKKLEKLQDSTSLVIGLGAGILQFESLQGFYMFIGSYILIGVLFSIWVCQCKPSQFFQSPVQEIFFQSFFRELTGFVMSWTFSYALIG</sequence>
<evidence type="ECO:0000256" key="1">
    <source>
        <dbReference type="ARBA" id="ARBA00004477"/>
    </source>
</evidence>
<dbReference type="PANTHER" id="PTHR20994:SF0">
    <property type="entry name" value="ER MEMBRANE PROTEIN COMPLEX SUBUNIT 6"/>
    <property type="match status" value="1"/>
</dbReference>
<dbReference type="OrthoDB" id="16510at2759"/>
<organism evidence="9 10">
    <name type="scientific">Zygotorulaspora mrakii</name>
    <name type="common">Zygosaccharomyces mrakii</name>
    <dbReference type="NCBI Taxonomy" id="42260"/>
    <lineage>
        <taxon>Eukaryota</taxon>
        <taxon>Fungi</taxon>
        <taxon>Dikarya</taxon>
        <taxon>Ascomycota</taxon>
        <taxon>Saccharomycotina</taxon>
        <taxon>Saccharomycetes</taxon>
        <taxon>Saccharomycetales</taxon>
        <taxon>Saccharomycetaceae</taxon>
        <taxon>Zygotorulaspora</taxon>
    </lineage>
</organism>
<evidence type="ECO:0000256" key="3">
    <source>
        <dbReference type="ARBA" id="ARBA00020827"/>
    </source>
</evidence>
<keyword evidence="5" id="KW-0256">Endoplasmic reticulum</keyword>
<proteinExistence type="inferred from homology"/>
<dbReference type="AlphaFoldDB" id="A0A7H9AW38"/>
<dbReference type="EMBL" id="CP058604">
    <property type="protein sequence ID" value="QLG70608.1"/>
    <property type="molecule type" value="Genomic_DNA"/>
</dbReference>
<dbReference type="GeneID" id="59234244"/>
<dbReference type="KEGG" id="zmk:HG535_0A05490"/>
<dbReference type="GO" id="GO:0000045">
    <property type="term" value="P:autophagosome assembly"/>
    <property type="evidence" value="ECO:0007669"/>
    <property type="project" value="TreeGrafter"/>
</dbReference>
<evidence type="ECO:0000256" key="6">
    <source>
        <dbReference type="ARBA" id="ARBA00022989"/>
    </source>
</evidence>
<dbReference type="InterPro" id="IPR029008">
    <property type="entry name" value="EMC6-like"/>
</dbReference>
<evidence type="ECO:0000256" key="2">
    <source>
        <dbReference type="ARBA" id="ARBA00009436"/>
    </source>
</evidence>
<dbReference type="GO" id="GO:0072546">
    <property type="term" value="C:EMC complex"/>
    <property type="evidence" value="ECO:0007669"/>
    <property type="project" value="InterPro"/>
</dbReference>
<evidence type="ECO:0000256" key="4">
    <source>
        <dbReference type="ARBA" id="ARBA00022692"/>
    </source>
</evidence>
<dbReference type="PANTHER" id="PTHR20994">
    <property type="entry name" value="ER MEMBRANE PROTEIN COMPLEX SUBUNIT 6"/>
    <property type="match status" value="1"/>
</dbReference>
<keyword evidence="6 8" id="KW-1133">Transmembrane helix</keyword>
<feature type="transmembrane region" description="Helical" evidence="8">
    <location>
        <begin position="48"/>
        <end position="67"/>
    </location>
</feature>
<reference evidence="9 10" key="1">
    <citation type="submission" date="2020-07" db="EMBL/GenBank/DDBJ databases">
        <title>The yeast mating-type switching endonuclease HO is a domesticated member of an unorthodox homing genetic element family.</title>
        <authorList>
            <person name="Coughlan A.Y."/>
            <person name="Lombardi L."/>
            <person name="Braun-Galleani S."/>
            <person name="Martos A.R."/>
            <person name="Galeote V."/>
            <person name="Bigey F."/>
            <person name="Dequin S."/>
            <person name="Byrne K.P."/>
            <person name="Wolfe K.H."/>
        </authorList>
    </citation>
    <scope>NUCLEOTIDE SEQUENCE [LARGE SCALE GENOMIC DNA]</scope>
    <source>
        <strain evidence="9 10">NRRL Y-6702</strain>
    </source>
</reference>
<evidence type="ECO:0000256" key="8">
    <source>
        <dbReference type="SAM" id="Phobius"/>
    </source>
</evidence>
<dbReference type="RefSeq" id="XP_037142336.1">
    <property type="nucleotide sequence ID" value="XM_037286441.1"/>
</dbReference>
<evidence type="ECO:0000256" key="5">
    <source>
        <dbReference type="ARBA" id="ARBA00022824"/>
    </source>
</evidence>
<keyword evidence="7 8" id="KW-0472">Membrane</keyword>